<dbReference type="Proteomes" id="UP000184604">
    <property type="component" value="Chromosome"/>
</dbReference>
<gene>
    <name evidence="5" type="ORF">BS101_10075</name>
</gene>
<dbReference type="AlphaFoldDB" id="A0A1L5F7V3"/>
<dbReference type="InterPro" id="IPR000835">
    <property type="entry name" value="HTH_MarR-typ"/>
</dbReference>
<proteinExistence type="predicted"/>
<dbReference type="PROSITE" id="PS50995">
    <property type="entry name" value="HTH_MARR_2"/>
    <property type="match status" value="1"/>
</dbReference>
<dbReference type="EMBL" id="CP018335">
    <property type="protein sequence ID" value="APM39069.1"/>
    <property type="molecule type" value="Genomic_DNA"/>
</dbReference>
<protein>
    <submittedName>
        <fullName evidence="5">MarR family transcriptional regulator</fullName>
    </submittedName>
</protein>
<keyword evidence="1" id="KW-0805">Transcription regulation</keyword>
<keyword evidence="2" id="KW-0238">DNA-binding</keyword>
<evidence type="ECO:0000256" key="2">
    <source>
        <dbReference type="ARBA" id="ARBA00023125"/>
    </source>
</evidence>
<dbReference type="Pfam" id="PF12802">
    <property type="entry name" value="MarR_2"/>
    <property type="match status" value="1"/>
</dbReference>
<organism evidence="5 6">
    <name type="scientific">Clostridium kluyveri</name>
    <dbReference type="NCBI Taxonomy" id="1534"/>
    <lineage>
        <taxon>Bacteria</taxon>
        <taxon>Bacillati</taxon>
        <taxon>Bacillota</taxon>
        <taxon>Clostridia</taxon>
        <taxon>Eubacteriales</taxon>
        <taxon>Clostridiaceae</taxon>
        <taxon>Clostridium</taxon>
    </lineage>
</organism>
<dbReference type="PANTHER" id="PTHR42756">
    <property type="entry name" value="TRANSCRIPTIONAL REGULATOR, MARR"/>
    <property type="match status" value="1"/>
</dbReference>
<sequence>MNDKAQTLIKLTNNIYRCTQVYIDKKLKKYNLTTGTYPYLLVLNKKEGISQSDISRELNVDKSMSARTIKRLISLGYIKKEENKEDIRAYKLYITDKARNIIPEIIETIHNWIDILIEGNDKKKIKISIEFLEQILENGKKYREKNCERMKKN</sequence>
<dbReference type="Gene3D" id="1.10.10.10">
    <property type="entry name" value="Winged helix-like DNA-binding domain superfamily/Winged helix DNA-binding domain"/>
    <property type="match status" value="1"/>
</dbReference>
<dbReference type="InterPro" id="IPR036390">
    <property type="entry name" value="WH_DNA-bd_sf"/>
</dbReference>
<dbReference type="PRINTS" id="PR00598">
    <property type="entry name" value="HTHMARR"/>
</dbReference>
<dbReference type="GO" id="GO:0003700">
    <property type="term" value="F:DNA-binding transcription factor activity"/>
    <property type="evidence" value="ECO:0007669"/>
    <property type="project" value="InterPro"/>
</dbReference>
<evidence type="ECO:0000313" key="6">
    <source>
        <dbReference type="Proteomes" id="UP000184604"/>
    </source>
</evidence>
<accession>A0A1L5F7V3</accession>
<dbReference type="SMART" id="SM00347">
    <property type="entry name" value="HTH_MARR"/>
    <property type="match status" value="1"/>
</dbReference>
<evidence type="ECO:0000313" key="5">
    <source>
        <dbReference type="EMBL" id="APM39069.1"/>
    </source>
</evidence>
<evidence type="ECO:0000259" key="4">
    <source>
        <dbReference type="PROSITE" id="PS50995"/>
    </source>
</evidence>
<dbReference type="GO" id="GO:0003677">
    <property type="term" value="F:DNA binding"/>
    <property type="evidence" value="ECO:0007669"/>
    <property type="project" value="UniProtKB-KW"/>
</dbReference>
<dbReference type="InterPro" id="IPR036388">
    <property type="entry name" value="WH-like_DNA-bd_sf"/>
</dbReference>
<feature type="domain" description="HTH marR-type" evidence="4">
    <location>
        <begin position="1"/>
        <end position="137"/>
    </location>
</feature>
<keyword evidence="3" id="KW-0804">Transcription</keyword>
<dbReference type="OrthoDB" id="795750at2"/>
<evidence type="ECO:0000256" key="3">
    <source>
        <dbReference type="ARBA" id="ARBA00023163"/>
    </source>
</evidence>
<reference evidence="5 6" key="1">
    <citation type="submission" date="2016-12" db="EMBL/GenBank/DDBJ databases">
        <title>Complete genome sequence of Clostridium kluyveri JZZ isolated from the pit mud of a Chinese flavor liquor-making factory.</title>
        <authorList>
            <person name="Wang Y."/>
        </authorList>
    </citation>
    <scope>NUCLEOTIDE SEQUENCE [LARGE SCALE GENOMIC DNA]</scope>
    <source>
        <strain evidence="5 6">JZZ</strain>
    </source>
</reference>
<evidence type="ECO:0000256" key="1">
    <source>
        <dbReference type="ARBA" id="ARBA00023015"/>
    </source>
</evidence>
<name>A0A1L5F7V3_CLOKL</name>
<dbReference type="RefSeq" id="WP_073538706.1">
    <property type="nucleotide sequence ID" value="NZ_CP018335.1"/>
</dbReference>
<dbReference type="PANTHER" id="PTHR42756:SF2">
    <property type="entry name" value="MARR FAMILY REGULATORY PROTEIN"/>
    <property type="match status" value="1"/>
</dbReference>
<dbReference type="SUPFAM" id="SSF46785">
    <property type="entry name" value="Winged helix' DNA-binding domain"/>
    <property type="match status" value="1"/>
</dbReference>